<dbReference type="Proteomes" id="UP000054988">
    <property type="component" value="Unassembled WGS sequence"/>
</dbReference>
<dbReference type="GO" id="GO:0008168">
    <property type="term" value="F:methyltransferase activity"/>
    <property type="evidence" value="ECO:0007669"/>
    <property type="project" value="UniProtKB-KW"/>
</dbReference>
<dbReference type="EMBL" id="LATX01000594">
    <property type="protein sequence ID" value="KTB45838.1"/>
    <property type="molecule type" value="Genomic_DNA"/>
</dbReference>
<accession>A0A0W0GB93</accession>
<dbReference type="GO" id="GO:0032259">
    <property type="term" value="P:methylation"/>
    <property type="evidence" value="ECO:0007669"/>
    <property type="project" value="UniProtKB-KW"/>
</dbReference>
<feature type="domain" description="Methyltransferase" evidence="2">
    <location>
        <begin position="61"/>
        <end position="153"/>
    </location>
</feature>
<feature type="compositionally biased region" description="Low complexity" evidence="1">
    <location>
        <begin position="11"/>
        <end position="23"/>
    </location>
</feature>
<gene>
    <name evidence="3" type="ORF">WG66_1587</name>
</gene>
<evidence type="ECO:0000313" key="4">
    <source>
        <dbReference type="Proteomes" id="UP000054988"/>
    </source>
</evidence>
<proteinExistence type="predicted"/>
<dbReference type="Gene3D" id="3.40.50.150">
    <property type="entry name" value="Vaccinia Virus protein VP39"/>
    <property type="match status" value="1"/>
</dbReference>
<evidence type="ECO:0000256" key="1">
    <source>
        <dbReference type="SAM" id="MobiDB-lite"/>
    </source>
</evidence>
<keyword evidence="3" id="KW-0489">Methyltransferase</keyword>
<protein>
    <submittedName>
        <fullName evidence="3">Putative S-adenosyl-L-methionine-dependent methyltransferase</fullName>
    </submittedName>
</protein>
<sequence length="288" mass="32975">MKQGKLRFDLSASTKSSRSTSPAKSDRSESTRFDLHFHFVNEHVRKGYLTWDVVLPHNARVLETGTGTGAWLLSLAKELPKSAILYGIDTSNKLFPTECPPNAHFYKAPATSLPLEWTCQFNLVSQSFQLMKLTKQDWWDTCDHIQRILRPEGHVQFLEPAYGDWECEPGSAHEKVQTMLVSLADKNNLMLDITTVLPQILSNLRFRDIRLMSIRAPIVSEEDDDDNSEGIRVLVNSIRTLKGVFRKNSWFDVVASEADFYHLISDWEQELYDGHSQYCTYSVICAQK</sequence>
<evidence type="ECO:0000313" key="3">
    <source>
        <dbReference type="EMBL" id="KTB45838.1"/>
    </source>
</evidence>
<reference evidence="3 4" key="1">
    <citation type="submission" date="2015-12" db="EMBL/GenBank/DDBJ databases">
        <title>Draft genome sequence of Moniliophthora roreri, the causal agent of frosty pod rot of cacao.</title>
        <authorList>
            <person name="Aime M.C."/>
            <person name="Diaz-Valderrama J.R."/>
            <person name="Kijpornyongpan T."/>
            <person name="Phillips-Mora W."/>
        </authorList>
    </citation>
    <scope>NUCLEOTIDE SEQUENCE [LARGE SCALE GENOMIC DNA]</scope>
    <source>
        <strain evidence="3 4">MCA 2952</strain>
    </source>
</reference>
<dbReference type="AlphaFoldDB" id="A0A0W0GB93"/>
<dbReference type="Pfam" id="PF13649">
    <property type="entry name" value="Methyltransf_25"/>
    <property type="match status" value="1"/>
</dbReference>
<dbReference type="InterPro" id="IPR029063">
    <property type="entry name" value="SAM-dependent_MTases_sf"/>
</dbReference>
<comment type="caution">
    <text evidence="3">The sequence shown here is derived from an EMBL/GenBank/DDBJ whole genome shotgun (WGS) entry which is preliminary data.</text>
</comment>
<organism evidence="3 4">
    <name type="scientific">Moniliophthora roreri</name>
    <name type="common">Frosty pod rot fungus</name>
    <name type="synonym">Monilia roreri</name>
    <dbReference type="NCBI Taxonomy" id="221103"/>
    <lineage>
        <taxon>Eukaryota</taxon>
        <taxon>Fungi</taxon>
        <taxon>Dikarya</taxon>
        <taxon>Basidiomycota</taxon>
        <taxon>Agaricomycotina</taxon>
        <taxon>Agaricomycetes</taxon>
        <taxon>Agaricomycetidae</taxon>
        <taxon>Agaricales</taxon>
        <taxon>Marasmiineae</taxon>
        <taxon>Marasmiaceae</taxon>
        <taxon>Moniliophthora</taxon>
    </lineage>
</organism>
<dbReference type="InterPro" id="IPR041698">
    <property type="entry name" value="Methyltransf_25"/>
</dbReference>
<dbReference type="SUPFAM" id="SSF53335">
    <property type="entry name" value="S-adenosyl-L-methionine-dependent methyltransferases"/>
    <property type="match status" value="1"/>
</dbReference>
<name>A0A0W0GB93_MONRR</name>
<feature type="region of interest" description="Disordered" evidence="1">
    <location>
        <begin position="1"/>
        <end position="27"/>
    </location>
</feature>
<evidence type="ECO:0000259" key="2">
    <source>
        <dbReference type="Pfam" id="PF13649"/>
    </source>
</evidence>
<keyword evidence="3" id="KW-0808">Transferase</keyword>